<comment type="caution">
    <text evidence="1">The sequence shown here is derived from an EMBL/GenBank/DDBJ whole genome shotgun (WGS) entry which is preliminary data.</text>
</comment>
<gene>
    <name evidence="1" type="ORF">S12H4_19916</name>
</gene>
<sequence>GEIIAVRKENKITSAHVRYENKFTRLEALPELFVYKQRLKAIAIPR</sequence>
<name>X1U2T2_9ZZZZ</name>
<accession>X1U2T2</accession>
<proteinExistence type="predicted"/>
<evidence type="ECO:0000313" key="1">
    <source>
        <dbReference type="EMBL" id="GAI86589.1"/>
    </source>
</evidence>
<dbReference type="AlphaFoldDB" id="X1U2T2"/>
<reference evidence="1" key="1">
    <citation type="journal article" date="2014" name="Front. Microbiol.">
        <title>High frequency of phylogenetically diverse reductive dehalogenase-homologous genes in deep subseafloor sedimentary metagenomes.</title>
        <authorList>
            <person name="Kawai M."/>
            <person name="Futagami T."/>
            <person name="Toyoda A."/>
            <person name="Takaki Y."/>
            <person name="Nishi S."/>
            <person name="Hori S."/>
            <person name="Arai W."/>
            <person name="Tsubouchi T."/>
            <person name="Morono Y."/>
            <person name="Uchiyama I."/>
            <person name="Ito T."/>
            <person name="Fujiyama A."/>
            <person name="Inagaki F."/>
            <person name="Takami H."/>
        </authorList>
    </citation>
    <scope>NUCLEOTIDE SEQUENCE</scope>
    <source>
        <strain evidence="1">Expedition CK06-06</strain>
    </source>
</reference>
<dbReference type="EMBL" id="BARW01010021">
    <property type="protein sequence ID" value="GAI86589.1"/>
    <property type="molecule type" value="Genomic_DNA"/>
</dbReference>
<protein>
    <submittedName>
        <fullName evidence="1">Uncharacterized protein</fullName>
    </submittedName>
</protein>
<organism evidence="1">
    <name type="scientific">marine sediment metagenome</name>
    <dbReference type="NCBI Taxonomy" id="412755"/>
    <lineage>
        <taxon>unclassified sequences</taxon>
        <taxon>metagenomes</taxon>
        <taxon>ecological metagenomes</taxon>
    </lineage>
</organism>
<feature type="non-terminal residue" evidence="1">
    <location>
        <position position="1"/>
    </location>
</feature>